<dbReference type="GO" id="GO:0007165">
    <property type="term" value="P:signal transduction"/>
    <property type="evidence" value="ECO:0007669"/>
    <property type="project" value="InterPro"/>
</dbReference>
<reference evidence="6 7" key="1">
    <citation type="submission" date="2020-06" db="EMBL/GenBank/DDBJ databases">
        <title>High-quality draft genome of sulfate reducer Desulfobacter latus type strain AcrS2 isolated from marine sediment.</title>
        <authorList>
            <person name="Hoppe M."/>
            <person name="Larsen C.K."/>
            <person name="Marshall I.P.G."/>
            <person name="Schramm A."/>
            <person name="Marietou A.G."/>
        </authorList>
    </citation>
    <scope>NUCLEOTIDE SEQUENCE [LARGE SCALE GENOMIC DNA]</scope>
    <source>
        <strain evidence="6 7">AcRS2</strain>
    </source>
</reference>
<dbReference type="Gene3D" id="2.40.50.180">
    <property type="entry name" value="CheA-289, Domain 4"/>
    <property type="match status" value="3"/>
</dbReference>
<evidence type="ECO:0000256" key="2">
    <source>
        <dbReference type="ARBA" id="ARBA00021483"/>
    </source>
</evidence>
<dbReference type="GO" id="GO:0006935">
    <property type="term" value="P:chemotaxis"/>
    <property type="evidence" value="ECO:0007669"/>
    <property type="project" value="InterPro"/>
</dbReference>
<dbReference type="GO" id="GO:0005829">
    <property type="term" value="C:cytosol"/>
    <property type="evidence" value="ECO:0007669"/>
    <property type="project" value="TreeGrafter"/>
</dbReference>
<dbReference type="PANTHER" id="PTHR22617">
    <property type="entry name" value="CHEMOTAXIS SENSOR HISTIDINE KINASE-RELATED"/>
    <property type="match status" value="1"/>
</dbReference>
<dbReference type="InterPro" id="IPR002545">
    <property type="entry name" value="CheW-lke_dom"/>
</dbReference>
<dbReference type="Proteomes" id="UP000553343">
    <property type="component" value="Unassembled WGS sequence"/>
</dbReference>
<dbReference type="AlphaFoldDB" id="A0A850TAB6"/>
<feature type="region of interest" description="Disordered" evidence="4">
    <location>
        <begin position="453"/>
        <end position="478"/>
    </location>
</feature>
<dbReference type="CDD" id="cd00732">
    <property type="entry name" value="CheW"/>
    <property type="match status" value="2"/>
</dbReference>
<evidence type="ECO:0000313" key="6">
    <source>
        <dbReference type="EMBL" id="NWH05167.1"/>
    </source>
</evidence>
<gene>
    <name evidence="6" type="ORF">HXW94_09240</name>
</gene>
<feature type="compositionally biased region" description="Polar residues" evidence="4">
    <location>
        <begin position="643"/>
        <end position="660"/>
    </location>
</feature>
<feature type="domain" description="CheW-like" evidence="5">
    <location>
        <begin position="191"/>
        <end position="339"/>
    </location>
</feature>
<dbReference type="InterPro" id="IPR039315">
    <property type="entry name" value="CheW"/>
</dbReference>
<keyword evidence="3" id="KW-0963">Cytoplasm</keyword>
<dbReference type="PROSITE" id="PS50851">
    <property type="entry name" value="CHEW"/>
    <property type="match status" value="3"/>
</dbReference>
<accession>A0A850TAB6</accession>
<dbReference type="Pfam" id="PF01584">
    <property type="entry name" value="CheW"/>
    <property type="match status" value="4"/>
</dbReference>
<dbReference type="SUPFAM" id="SSF50341">
    <property type="entry name" value="CheW-like"/>
    <property type="match status" value="4"/>
</dbReference>
<feature type="compositionally biased region" description="Basic and acidic residues" evidence="4">
    <location>
        <begin position="627"/>
        <end position="639"/>
    </location>
</feature>
<dbReference type="SMART" id="SM00260">
    <property type="entry name" value="CheW"/>
    <property type="match status" value="3"/>
</dbReference>
<evidence type="ECO:0000256" key="1">
    <source>
        <dbReference type="ARBA" id="ARBA00004496"/>
    </source>
</evidence>
<comment type="caution">
    <text evidence="6">The sequence shown here is derived from an EMBL/GenBank/DDBJ whole genome shotgun (WGS) entry which is preliminary data.</text>
</comment>
<feature type="domain" description="CheW-like" evidence="5">
    <location>
        <begin position="24"/>
        <end position="166"/>
    </location>
</feature>
<keyword evidence="7" id="KW-1185">Reference proteome</keyword>
<evidence type="ECO:0000259" key="5">
    <source>
        <dbReference type="PROSITE" id="PS50851"/>
    </source>
</evidence>
<proteinExistence type="predicted"/>
<dbReference type="PANTHER" id="PTHR22617:SF45">
    <property type="entry name" value="CHEMOTAXIS PROTEIN CHEW"/>
    <property type="match status" value="1"/>
</dbReference>
<dbReference type="RefSeq" id="WP_178366624.1">
    <property type="nucleotide sequence ID" value="NZ_JACADJ010000026.1"/>
</dbReference>
<feature type="compositionally biased region" description="Basic and acidic residues" evidence="4">
    <location>
        <begin position="455"/>
        <end position="472"/>
    </location>
</feature>
<protein>
    <recommendedName>
        <fullName evidence="2">Chemotaxis protein CheW</fullName>
    </recommendedName>
</protein>
<organism evidence="6 7">
    <name type="scientific">Desulfobacter latus</name>
    <dbReference type="NCBI Taxonomy" id="2292"/>
    <lineage>
        <taxon>Bacteria</taxon>
        <taxon>Pseudomonadati</taxon>
        <taxon>Thermodesulfobacteriota</taxon>
        <taxon>Desulfobacteria</taxon>
        <taxon>Desulfobacterales</taxon>
        <taxon>Desulfobacteraceae</taxon>
        <taxon>Desulfobacter</taxon>
    </lineage>
</organism>
<comment type="subcellular location">
    <subcellularLocation>
        <location evidence="1">Cytoplasm</location>
    </subcellularLocation>
</comment>
<evidence type="ECO:0000313" key="7">
    <source>
        <dbReference type="Proteomes" id="UP000553343"/>
    </source>
</evidence>
<feature type="region of interest" description="Disordered" evidence="4">
    <location>
        <begin position="627"/>
        <end position="660"/>
    </location>
</feature>
<dbReference type="Gene3D" id="2.30.30.40">
    <property type="entry name" value="SH3 Domains"/>
    <property type="match status" value="3"/>
</dbReference>
<evidence type="ECO:0000256" key="3">
    <source>
        <dbReference type="ARBA" id="ARBA00022490"/>
    </source>
</evidence>
<sequence>MAETKTAPNPGSEAAGDLAENLDEGQCVVFDLADEEFGLEINSVKEIVRLPDITPIPRSPEYVSGICNLRGNVLPVIDTRTRFAMTHKDATDQTRLLVVENKGQQISLIVDRVREVMRMDHSLIEPPPAVCKGVDKEFLNGVVKVDEGKRLVLMLNLDEVVVVDIATQEKKAQASAQTMDSASEDTALSEEEQLVSFRVGADEYAFDIDKVSEILKVNSITAVPNVPDTVLGLFTIRNHLMPILDMRRILGLPSLISERLALLTRFREEEQMTVTELQNRMGTGQRFTGETNPWETAFGKWIESYNTSSVELELLIKRLKRERSDLYTAVEKALALFETDKEAAAVFTNENVAPLFKTLEDTISTVMTCMEAHIQEDQRTMVVESGRMTIGYLVDWVDEVLRIPKSVIDDTPAMARSDRQELRAVAKLDEGKRLIMIMDESTLVSGETSKALSDMQDKMSGKGRVGEDDRSITEQSMDEEQLVTFSINEEEYGLPIMQVQEINRLSDITHVPRAPEFIDGMTNLRGNVIPVINIRKLFGLEDLAVDDRTRVIIVDINGNRTGIRVDQVNEVLRLNKADIDDTPSIVTEQDTGQLMKGVCKIEDGKRMVVMLDVSKMLNKTELSNLKKMGDKKKIAEKAAPRKTTATKPSPKSGESLSIAE</sequence>
<dbReference type="InterPro" id="IPR036061">
    <property type="entry name" value="CheW-like_dom_sf"/>
</dbReference>
<name>A0A850TAB6_9BACT</name>
<dbReference type="EMBL" id="JACADJ010000026">
    <property type="protein sequence ID" value="NWH05167.1"/>
    <property type="molecule type" value="Genomic_DNA"/>
</dbReference>
<feature type="domain" description="CheW-like" evidence="5">
    <location>
        <begin position="479"/>
        <end position="622"/>
    </location>
</feature>
<evidence type="ECO:0000256" key="4">
    <source>
        <dbReference type="SAM" id="MobiDB-lite"/>
    </source>
</evidence>